<reference evidence="2" key="1">
    <citation type="journal article" date="2019" name="Int. J. Syst. Evol. Microbiol.">
        <title>The Global Catalogue of Microorganisms (GCM) 10K type strain sequencing project: providing services to taxonomists for standard genome sequencing and annotation.</title>
        <authorList>
            <consortium name="The Broad Institute Genomics Platform"/>
            <consortium name="The Broad Institute Genome Sequencing Center for Infectious Disease"/>
            <person name="Wu L."/>
            <person name="Ma J."/>
        </authorList>
    </citation>
    <scope>NUCLEOTIDE SEQUENCE [LARGE SCALE GENOMIC DNA]</scope>
    <source>
        <strain evidence="2">CGMCC 4.1621</strain>
    </source>
</reference>
<keyword evidence="2" id="KW-1185">Reference proteome</keyword>
<dbReference type="InterPro" id="IPR005361">
    <property type="entry name" value="UPF0158"/>
</dbReference>
<gene>
    <name evidence="1" type="ORF">ACFQIC_11740</name>
</gene>
<name>A0ABW2EJS0_9BACI</name>
<dbReference type="Proteomes" id="UP001596410">
    <property type="component" value="Unassembled WGS sequence"/>
</dbReference>
<evidence type="ECO:0000313" key="2">
    <source>
        <dbReference type="Proteomes" id="UP001596410"/>
    </source>
</evidence>
<accession>A0ABW2EJS0</accession>
<organism evidence="1 2">
    <name type="scientific">Halobacillus seohaensis</name>
    <dbReference type="NCBI Taxonomy" id="447421"/>
    <lineage>
        <taxon>Bacteria</taxon>
        <taxon>Bacillati</taxon>
        <taxon>Bacillota</taxon>
        <taxon>Bacilli</taxon>
        <taxon>Bacillales</taxon>
        <taxon>Bacillaceae</taxon>
        <taxon>Halobacillus</taxon>
    </lineage>
</organism>
<evidence type="ECO:0000313" key="1">
    <source>
        <dbReference type="EMBL" id="MFC7062530.1"/>
    </source>
</evidence>
<dbReference type="EMBL" id="JBHSZV010000029">
    <property type="protein sequence ID" value="MFC7062530.1"/>
    <property type="molecule type" value="Genomic_DNA"/>
</dbReference>
<protein>
    <submittedName>
        <fullName evidence="1">UPF0158 family protein</fullName>
    </submittedName>
</protein>
<dbReference type="RefSeq" id="WP_204710412.1">
    <property type="nucleotide sequence ID" value="NZ_JBHSZV010000029.1"/>
</dbReference>
<proteinExistence type="predicted"/>
<dbReference type="Pfam" id="PF03682">
    <property type="entry name" value="UPF0158"/>
    <property type="match status" value="1"/>
</dbReference>
<sequence length="152" mass="18461">MKIDLEEIAEQIDIQPEEWMTFLDKKTYDFIEFSEEAYQDAEEGEPYDHLPDWQQVERSWADKVIGDELRFVRVPKKDKVEEYAMIEGFSLSIKDGEKRQEMLRAISGRGAFRRFRTLLEQWGMDEEWYDFRDSEYKRIAKEWCEENGIDYM</sequence>
<comment type="caution">
    <text evidence="1">The sequence shown here is derived from an EMBL/GenBank/DDBJ whole genome shotgun (WGS) entry which is preliminary data.</text>
</comment>